<organism evidence="1 2">
    <name type="scientific">Chryseobacterium ureilyticum</name>
    <dbReference type="NCBI Taxonomy" id="373668"/>
    <lineage>
        <taxon>Bacteria</taxon>
        <taxon>Pseudomonadati</taxon>
        <taxon>Bacteroidota</taxon>
        <taxon>Flavobacteriia</taxon>
        <taxon>Flavobacteriales</taxon>
        <taxon>Weeksellaceae</taxon>
        <taxon>Chryseobacterium group</taxon>
        <taxon>Chryseobacterium</taxon>
    </lineage>
</organism>
<dbReference type="AlphaFoldDB" id="A0A1N7NXJ6"/>
<evidence type="ECO:0000313" key="2">
    <source>
        <dbReference type="Proteomes" id="UP000186744"/>
    </source>
</evidence>
<sequence>MTVKSTVIFINIDVEINQYYCYKSVGIGTEAVLPPFGIVAV</sequence>
<gene>
    <name evidence="1" type="ORF">SAMN05421786_104160</name>
</gene>
<name>A0A1N7NXJ6_9FLAO</name>
<dbReference type="EMBL" id="FTOL01000004">
    <property type="protein sequence ID" value="SIT03034.1"/>
    <property type="molecule type" value="Genomic_DNA"/>
</dbReference>
<protein>
    <submittedName>
        <fullName evidence="1">Uncharacterized protein</fullName>
    </submittedName>
</protein>
<reference evidence="2" key="1">
    <citation type="submission" date="2017-01" db="EMBL/GenBank/DDBJ databases">
        <authorList>
            <person name="Varghese N."/>
            <person name="Submissions S."/>
        </authorList>
    </citation>
    <scope>NUCLEOTIDE SEQUENCE [LARGE SCALE GENOMIC DNA]</scope>
    <source>
        <strain evidence="2">DSM 18017</strain>
    </source>
</reference>
<keyword evidence="2" id="KW-1185">Reference proteome</keyword>
<accession>A0A1N7NXJ6</accession>
<proteinExistence type="predicted"/>
<dbReference type="Proteomes" id="UP000186744">
    <property type="component" value="Unassembled WGS sequence"/>
</dbReference>
<evidence type="ECO:0000313" key="1">
    <source>
        <dbReference type="EMBL" id="SIT03034.1"/>
    </source>
</evidence>